<organism evidence="2 3">
    <name type="scientific">Ataeniobius toweri</name>
    <dbReference type="NCBI Taxonomy" id="208326"/>
    <lineage>
        <taxon>Eukaryota</taxon>
        <taxon>Metazoa</taxon>
        <taxon>Chordata</taxon>
        <taxon>Craniata</taxon>
        <taxon>Vertebrata</taxon>
        <taxon>Euteleostomi</taxon>
        <taxon>Actinopterygii</taxon>
        <taxon>Neopterygii</taxon>
        <taxon>Teleostei</taxon>
        <taxon>Neoteleostei</taxon>
        <taxon>Acanthomorphata</taxon>
        <taxon>Ovalentaria</taxon>
        <taxon>Atherinomorphae</taxon>
        <taxon>Cyprinodontiformes</taxon>
        <taxon>Goodeidae</taxon>
        <taxon>Ataeniobius</taxon>
    </lineage>
</organism>
<comment type="caution">
    <text evidence="2">The sequence shown here is derived from an EMBL/GenBank/DDBJ whole genome shotgun (WGS) entry which is preliminary data.</text>
</comment>
<feature type="compositionally biased region" description="Basic and acidic residues" evidence="1">
    <location>
        <begin position="37"/>
        <end position="58"/>
    </location>
</feature>
<protein>
    <submittedName>
        <fullName evidence="2">Uncharacterized protein</fullName>
    </submittedName>
</protein>
<feature type="region of interest" description="Disordered" evidence="1">
    <location>
        <begin position="1"/>
        <end position="73"/>
    </location>
</feature>
<dbReference type="Proteomes" id="UP001345963">
    <property type="component" value="Unassembled WGS sequence"/>
</dbReference>
<evidence type="ECO:0000256" key="1">
    <source>
        <dbReference type="SAM" id="MobiDB-lite"/>
    </source>
</evidence>
<evidence type="ECO:0000313" key="2">
    <source>
        <dbReference type="EMBL" id="MED6249435.1"/>
    </source>
</evidence>
<sequence>MGKRKERLHSPSLIKEQPGLEERSSFPPSAHFPIKNNLEHRREGEEEGSDEARSMWRRSDRRTRMSSRGPFST</sequence>
<proteinExistence type="predicted"/>
<name>A0ABU7BIJ6_9TELE</name>
<dbReference type="EMBL" id="JAHUTI010052105">
    <property type="protein sequence ID" value="MED6249435.1"/>
    <property type="molecule type" value="Genomic_DNA"/>
</dbReference>
<reference evidence="2 3" key="1">
    <citation type="submission" date="2021-07" db="EMBL/GenBank/DDBJ databases">
        <authorList>
            <person name="Palmer J.M."/>
        </authorList>
    </citation>
    <scope>NUCLEOTIDE SEQUENCE [LARGE SCALE GENOMIC DNA]</scope>
    <source>
        <strain evidence="2 3">AT_MEX2019</strain>
        <tissue evidence="2">Muscle</tissue>
    </source>
</reference>
<evidence type="ECO:0000313" key="3">
    <source>
        <dbReference type="Proteomes" id="UP001345963"/>
    </source>
</evidence>
<keyword evidence="3" id="KW-1185">Reference proteome</keyword>
<gene>
    <name evidence="2" type="ORF">ATANTOWER_014020</name>
</gene>
<accession>A0ABU7BIJ6</accession>